<evidence type="ECO:0000313" key="2">
    <source>
        <dbReference type="Proteomes" id="UP000256424"/>
    </source>
</evidence>
<name>A0A3D8IYS1_9HELI</name>
<comment type="caution">
    <text evidence="1">The sequence shown here is derived from an EMBL/GenBank/DDBJ whole genome shotgun (WGS) entry which is preliminary data.</text>
</comment>
<sequence>MNILAKAISQVGSLYPSKMITIRNETSELFNGIDIKKSVEIVTVANIQQLKPSEVKAFETYTDSFECLRFYILGSDIKIVASALENNFTSASIIYNNKIYKVYYREDWSLNGWVIIEAVCQGAASD</sequence>
<evidence type="ECO:0000313" key="1">
    <source>
        <dbReference type="EMBL" id="RDU70417.1"/>
    </source>
</evidence>
<dbReference type="Proteomes" id="UP000256424">
    <property type="component" value="Unassembled WGS sequence"/>
</dbReference>
<dbReference type="AlphaFoldDB" id="A0A3D8IYS1"/>
<organism evidence="1 2">
    <name type="scientific">Helicobacter aurati</name>
    <dbReference type="NCBI Taxonomy" id="137778"/>
    <lineage>
        <taxon>Bacteria</taxon>
        <taxon>Pseudomonadati</taxon>
        <taxon>Campylobacterota</taxon>
        <taxon>Epsilonproteobacteria</taxon>
        <taxon>Campylobacterales</taxon>
        <taxon>Helicobacteraceae</taxon>
        <taxon>Helicobacter</taxon>
    </lineage>
</organism>
<keyword evidence="2" id="KW-1185">Reference proteome</keyword>
<evidence type="ECO:0008006" key="3">
    <source>
        <dbReference type="Google" id="ProtNLM"/>
    </source>
</evidence>
<gene>
    <name evidence="1" type="ORF">CQA66_08390</name>
</gene>
<reference evidence="1 2" key="1">
    <citation type="submission" date="2018-04" db="EMBL/GenBank/DDBJ databases">
        <title>Novel Campyloabacter and Helicobacter Species and Strains.</title>
        <authorList>
            <person name="Mannion A.J."/>
            <person name="Shen Z."/>
            <person name="Fox J.G."/>
        </authorList>
    </citation>
    <scope>NUCLEOTIDE SEQUENCE [LARGE SCALE GENOMIC DNA]</scope>
    <source>
        <strain evidence="1 2">MIT 97-5075</strain>
    </source>
</reference>
<dbReference type="EMBL" id="NXLW01000020">
    <property type="protein sequence ID" value="RDU70417.1"/>
    <property type="molecule type" value="Genomic_DNA"/>
</dbReference>
<protein>
    <recommendedName>
        <fullName evidence="3">Phage head-tail adapter protein</fullName>
    </recommendedName>
</protein>
<dbReference type="RefSeq" id="WP_115582636.1">
    <property type="nucleotide sequence ID" value="NZ_NXLW01000020.1"/>
</dbReference>
<proteinExistence type="predicted"/>
<accession>A0A3D8IYS1</accession>